<evidence type="ECO:0000313" key="2">
    <source>
        <dbReference type="Proteomes" id="UP000727962"/>
    </source>
</evidence>
<dbReference type="Proteomes" id="UP000727962">
    <property type="component" value="Unassembled WGS sequence"/>
</dbReference>
<dbReference type="EMBL" id="JACOSL010000037">
    <property type="protein sequence ID" value="MBI1756594.1"/>
    <property type="molecule type" value="Genomic_DNA"/>
</dbReference>
<name>A0A931LUU4_FIMGI</name>
<reference evidence="1" key="1">
    <citation type="submission" date="2020-07" db="EMBL/GenBank/DDBJ databases">
        <title>Huge and variable diversity of episymbiotic CPR bacteria and DPANN archaea in groundwater ecosystems.</title>
        <authorList>
            <person name="He C.Y."/>
            <person name="Keren R."/>
            <person name="Whittaker M."/>
            <person name="Farag I.F."/>
            <person name="Doudna J."/>
            <person name="Cate J.H.D."/>
            <person name="Banfield J.F."/>
        </authorList>
    </citation>
    <scope>NUCLEOTIDE SEQUENCE</scope>
    <source>
        <strain evidence="1">NC_groundwater_17_Pr7_B-0.1um_64_12</strain>
    </source>
</reference>
<protein>
    <submittedName>
        <fullName evidence="1">Uncharacterized protein</fullName>
    </submittedName>
</protein>
<proteinExistence type="predicted"/>
<dbReference type="AlphaFoldDB" id="A0A931LUU4"/>
<accession>A0A931LUU4</accession>
<organism evidence="1 2">
    <name type="scientific">Fimbriimonas ginsengisoli</name>
    <dbReference type="NCBI Taxonomy" id="1005039"/>
    <lineage>
        <taxon>Bacteria</taxon>
        <taxon>Bacillati</taxon>
        <taxon>Armatimonadota</taxon>
        <taxon>Fimbriimonadia</taxon>
        <taxon>Fimbriimonadales</taxon>
        <taxon>Fimbriimonadaceae</taxon>
        <taxon>Fimbriimonas</taxon>
    </lineage>
</organism>
<comment type="caution">
    <text evidence="1">The sequence shown here is derived from an EMBL/GenBank/DDBJ whole genome shotgun (WGS) entry which is preliminary data.</text>
</comment>
<sequence length="244" mass="26792">MIAALVACLAFGAQEPEAPSAAALISKMLAHYSGLKSLTGTIRLTTRVASSEQVLVTTVQFKKPSLVFIRQAYDSGEGRSWLVVSDGRRFSYPVPPNLPLTAEERLVEAVTQNGVVNTCQDIYAASSASLKDRSAPLDIAFGRLTDLRFLRNQWVTLRWLGQQSYRDRTVDAIGGDWREYGRAPASGTYRMLISKDSDLVLYELAGREAVGDPARGILVPLLVTSTWEVDLHPNAETDDSLFKL</sequence>
<evidence type="ECO:0000313" key="1">
    <source>
        <dbReference type="EMBL" id="MBI1756594.1"/>
    </source>
</evidence>
<gene>
    <name evidence="1" type="ORF">HYR64_05750</name>
</gene>